<evidence type="ECO:0008006" key="4">
    <source>
        <dbReference type="Google" id="ProtNLM"/>
    </source>
</evidence>
<reference evidence="2 3" key="1">
    <citation type="submission" date="2015-07" db="EMBL/GenBank/DDBJ databases">
        <title>Emmonsia species relationships and genome sequence.</title>
        <authorList>
            <consortium name="The Broad Institute Genomics Platform"/>
            <person name="Cuomo C.A."/>
            <person name="Munoz J.F."/>
            <person name="Imamovic A."/>
            <person name="Priest M.E."/>
            <person name="Young S."/>
            <person name="Clay O.K."/>
            <person name="McEwen J.G."/>
        </authorList>
    </citation>
    <scope>NUCLEOTIDE SEQUENCE [LARGE SCALE GENOMIC DNA]</scope>
    <source>
        <strain evidence="2 3">UAMH 9510</strain>
    </source>
</reference>
<feature type="chain" id="PRO_5009656576" description="Secreted protein" evidence="1">
    <location>
        <begin position="26"/>
        <end position="91"/>
    </location>
</feature>
<evidence type="ECO:0000313" key="3">
    <source>
        <dbReference type="Proteomes" id="UP000182235"/>
    </source>
</evidence>
<keyword evidence="1" id="KW-0732">Signal</keyword>
<dbReference type="VEuPathDB" id="FungiDB:AJ78_01392"/>
<dbReference type="Proteomes" id="UP000182235">
    <property type="component" value="Unassembled WGS sequence"/>
</dbReference>
<dbReference type="EMBL" id="LGRN01000030">
    <property type="protein sequence ID" value="OJD18621.1"/>
    <property type="molecule type" value="Genomic_DNA"/>
</dbReference>
<comment type="caution">
    <text evidence="2">The sequence shown here is derived from an EMBL/GenBank/DDBJ whole genome shotgun (WGS) entry which is preliminary data.</text>
</comment>
<gene>
    <name evidence="2" type="ORF">AJ78_01392</name>
</gene>
<proteinExistence type="predicted"/>
<keyword evidence="3" id="KW-1185">Reference proteome</keyword>
<evidence type="ECO:0000256" key="1">
    <source>
        <dbReference type="SAM" id="SignalP"/>
    </source>
</evidence>
<dbReference type="AlphaFoldDB" id="A0A1J9QTL4"/>
<organism evidence="2 3">
    <name type="scientific">Emergomyces pasteurianus Ep9510</name>
    <dbReference type="NCBI Taxonomy" id="1447872"/>
    <lineage>
        <taxon>Eukaryota</taxon>
        <taxon>Fungi</taxon>
        <taxon>Dikarya</taxon>
        <taxon>Ascomycota</taxon>
        <taxon>Pezizomycotina</taxon>
        <taxon>Eurotiomycetes</taxon>
        <taxon>Eurotiomycetidae</taxon>
        <taxon>Onygenales</taxon>
        <taxon>Ajellomycetaceae</taxon>
        <taxon>Emergomyces</taxon>
    </lineage>
</organism>
<name>A0A1J9QTL4_9EURO</name>
<protein>
    <recommendedName>
        <fullName evidence="4">Secreted protein</fullName>
    </recommendedName>
</protein>
<sequence>MKLSINAVTITVLISTHTAVKLALATPISSASATVASECSVQLLWASPGVSPGIQDTLCARKIMGSIRRWNWIIANPAWRAIVRRRAARSS</sequence>
<evidence type="ECO:0000313" key="2">
    <source>
        <dbReference type="EMBL" id="OJD18621.1"/>
    </source>
</evidence>
<accession>A0A1J9QTL4</accession>
<feature type="signal peptide" evidence="1">
    <location>
        <begin position="1"/>
        <end position="25"/>
    </location>
</feature>